<feature type="region of interest" description="Disordered" evidence="1">
    <location>
        <begin position="75"/>
        <end position="101"/>
    </location>
</feature>
<gene>
    <name evidence="2" type="ORF">GWI33_003781</name>
</gene>
<evidence type="ECO:0000256" key="1">
    <source>
        <dbReference type="SAM" id="MobiDB-lite"/>
    </source>
</evidence>
<dbReference type="EMBL" id="JAACXV010023527">
    <property type="protein sequence ID" value="KAF7262973.1"/>
    <property type="molecule type" value="Genomic_DNA"/>
</dbReference>
<proteinExistence type="predicted"/>
<name>A0A834HJH4_RHYFE</name>
<dbReference type="AlphaFoldDB" id="A0A834HJH4"/>
<accession>A0A834HJH4</accession>
<organism evidence="2 3">
    <name type="scientific">Rhynchophorus ferrugineus</name>
    <name type="common">Red palm weevil</name>
    <name type="synonym">Curculio ferrugineus</name>
    <dbReference type="NCBI Taxonomy" id="354439"/>
    <lineage>
        <taxon>Eukaryota</taxon>
        <taxon>Metazoa</taxon>
        <taxon>Ecdysozoa</taxon>
        <taxon>Arthropoda</taxon>
        <taxon>Hexapoda</taxon>
        <taxon>Insecta</taxon>
        <taxon>Pterygota</taxon>
        <taxon>Neoptera</taxon>
        <taxon>Endopterygota</taxon>
        <taxon>Coleoptera</taxon>
        <taxon>Polyphaga</taxon>
        <taxon>Cucujiformia</taxon>
        <taxon>Curculionidae</taxon>
        <taxon>Dryophthorinae</taxon>
        <taxon>Rhynchophorus</taxon>
    </lineage>
</organism>
<sequence length="160" mass="18216">MLLAKNTVYPSKDNALFRSGPRRPRWWGVRRSGSIRALPICRAGTADSISLSWRNAIYITLPSDRPLSSYMQIPKARTKGRGRPETSRRKKETTLRGGRGGEEQQEFLILMGRPGRDVGNERRPVDDGGRSRKVLLLSFSGSKQTENYLFLLWSDRCLSY</sequence>
<reference evidence="2" key="1">
    <citation type="submission" date="2020-08" db="EMBL/GenBank/DDBJ databases">
        <title>Genome sequencing and assembly of the red palm weevil Rhynchophorus ferrugineus.</title>
        <authorList>
            <person name="Dias G.B."/>
            <person name="Bergman C.M."/>
            <person name="Manee M."/>
        </authorList>
    </citation>
    <scope>NUCLEOTIDE SEQUENCE</scope>
    <source>
        <strain evidence="2">AA-2017</strain>
        <tissue evidence="2">Whole larva</tissue>
    </source>
</reference>
<evidence type="ECO:0000313" key="2">
    <source>
        <dbReference type="EMBL" id="KAF7262973.1"/>
    </source>
</evidence>
<protein>
    <submittedName>
        <fullName evidence="2">Uncharacterized protein</fullName>
    </submittedName>
</protein>
<dbReference type="Proteomes" id="UP000625711">
    <property type="component" value="Unassembled WGS sequence"/>
</dbReference>
<keyword evidence="3" id="KW-1185">Reference proteome</keyword>
<evidence type="ECO:0000313" key="3">
    <source>
        <dbReference type="Proteomes" id="UP000625711"/>
    </source>
</evidence>
<comment type="caution">
    <text evidence="2">The sequence shown here is derived from an EMBL/GenBank/DDBJ whole genome shotgun (WGS) entry which is preliminary data.</text>
</comment>